<dbReference type="GO" id="GO:0009089">
    <property type="term" value="P:lysine biosynthetic process via diaminopimelate"/>
    <property type="evidence" value="ECO:0007669"/>
    <property type="project" value="InterPro"/>
</dbReference>
<dbReference type="SUPFAM" id="SSF51419">
    <property type="entry name" value="PLP-binding barrel"/>
    <property type="match status" value="1"/>
</dbReference>
<organism evidence="8 9">
    <name type="scientific">Hyaloperonospora brassicae</name>
    <name type="common">Brassica downy mildew</name>
    <name type="synonym">Peronospora brassicae</name>
    <dbReference type="NCBI Taxonomy" id="162125"/>
    <lineage>
        <taxon>Eukaryota</taxon>
        <taxon>Sar</taxon>
        <taxon>Stramenopiles</taxon>
        <taxon>Oomycota</taxon>
        <taxon>Peronosporomycetes</taxon>
        <taxon>Peronosporales</taxon>
        <taxon>Peronosporaceae</taxon>
        <taxon>Hyaloperonospora</taxon>
    </lineage>
</organism>
<keyword evidence="9" id="KW-1185">Reference proteome</keyword>
<dbReference type="PRINTS" id="PR01179">
    <property type="entry name" value="ODADCRBXLASE"/>
</dbReference>
<dbReference type="Gene3D" id="3.20.20.10">
    <property type="entry name" value="Alanine racemase"/>
    <property type="match status" value="1"/>
</dbReference>
<dbReference type="HAMAP" id="MF_02120">
    <property type="entry name" value="LysA"/>
    <property type="match status" value="1"/>
</dbReference>
<evidence type="ECO:0000256" key="4">
    <source>
        <dbReference type="ARBA" id="ARBA00023239"/>
    </source>
</evidence>
<evidence type="ECO:0000259" key="7">
    <source>
        <dbReference type="Pfam" id="PF02784"/>
    </source>
</evidence>
<dbReference type="NCBIfam" id="TIGR01048">
    <property type="entry name" value="lysA"/>
    <property type="match status" value="1"/>
</dbReference>
<keyword evidence="2" id="KW-0210">Decarboxylase</keyword>
<evidence type="ECO:0000256" key="5">
    <source>
        <dbReference type="PIRSR" id="PIRSR600183-50"/>
    </source>
</evidence>
<dbReference type="InterPro" id="IPR002986">
    <property type="entry name" value="DAP_deCOOHase_LysA"/>
</dbReference>
<evidence type="ECO:0000256" key="3">
    <source>
        <dbReference type="ARBA" id="ARBA00022898"/>
    </source>
</evidence>
<keyword evidence="4" id="KW-0456">Lyase</keyword>
<comment type="cofactor">
    <cofactor evidence="1 5">
        <name>pyridoxal 5'-phosphate</name>
        <dbReference type="ChEBI" id="CHEBI:597326"/>
    </cofactor>
</comment>
<dbReference type="GO" id="GO:0008836">
    <property type="term" value="F:diaminopimelate decarboxylase activity"/>
    <property type="evidence" value="ECO:0007669"/>
    <property type="project" value="InterPro"/>
</dbReference>
<feature type="domain" description="Orn/DAP/Arg decarboxylase 2 C-terminal" evidence="6">
    <location>
        <begin position="286"/>
        <end position="373"/>
    </location>
</feature>
<dbReference type="Pfam" id="PF00278">
    <property type="entry name" value="Orn_DAP_Arg_deC"/>
    <property type="match status" value="1"/>
</dbReference>
<gene>
    <name evidence="8" type="ORF">HBR001_LOCUS4582</name>
</gene>
<dbReference type="Pfam" id="PF02784">
    <property type="entry name" value="Orn_Arg_deC_N"/>
    <property type="match status" value="1"/>
</dbReference>
<proteinExistence type="inferred from homology"/>
<dbReference type="InterPro" id="IPR022653">
    <property type="entry name" value="De-COase2_pyr-phos_BS"/>
</dbReference>
<dbReference type="SUPFAM" id="SSF50621">
    <property type="entry name" value="Alanine racemase C-terminal domain-like"/>
    <property type="match status" value="1"/>
</dbReference>
<dbReference type="InterPro" id="IPR029066">
    <property type="entry name" value="PLP-binding_barrel"/>
</dbReference>
<keyword evidence="3 5" id="KW-0663">Pyridoxal phosphate</keyword>
<evidence type="ECO:0000259" key="6">
    <source>
        <dbReference type="Pfam" id="PF00278"/>
    </source>
</evidence>
<comment type="caution">
    <text evidence="8">The sequence shown here is derived from an EMBL/GenBank/DDBJ whole genome shotgun (WGS) entry which is preliminary data.</text>
</comment>
<name>A0AAV0U1Y5_HYABA</name>
<evidence type="ECO:0000313" key="8">
    <source>
        <dbReference type="EMBL" id="CAI5729526.1"/>
    </source>
</evidence>
<dbReference type="Gene3D" id="2.40.37.10">
    <property type="entry name" value="Lyase, Ornithine Decarboxylase, Chain A, domain 1"/>
    <property type="match status" value="1"/>
</dbReference>
<dbReference type="Proteomes" id="UP001162031">
    <property type="component" value="Unassembled WGS sequence"/>
</dbReference>
<evidence type="ECO:0000256" key="2">
    <source>
        <dbReference type="ARBA" id="ARBA00022793"/>
    </source>
</evidence>
<feature type="modified residue" description="N6-(pyridoxal phosphate)lysine" evidence="5">
    <location>
        <position position="57"/>
    </location>
</feature>
<dbReference type="PANTHER" id="PTHR43727:SF2">
    <property type="entry name" value="GROUP IV DECARBOXYLASE"/>
    <property type="match status" value="1"/>
</dbReference>
<dbReference type="InterPro" id="IPR000183">
    <property type="entry name" value="Orn/DAP/Arg_de-COase"/>
</dbReference>
<evidence type="ECO:0000256" key="1">
    <source>
        <dbReference type="ARBA" id="ARBA00001933"/>
    </source>
</evidence>
<protein>
    <recommendedName>
        <fullName evidence="10">Diaminopimelate decarboxylase</fullName>
    </recommendedName>
</protein>
<dbReference type="CDD" id="cd06828">
    <property type="entry name" value="PLPDE_III_DapDC"/>
    <property type="match status" value="1"/>
</dbReference>
<dbReference type="PANTHER" id="PTHR43727">
    <property type="entry name" value="DIAMINOPIMELATE DECARBOXYLASE"/>
    <property type="match status" value="1"/>
</dbReference>
<dbReference type="InterPro" id="IPR022644">
    <property type="entry name" value="De-COase2_N"/>
</dbReference>
<reference evidence="8" key="1">
    <citation type="submission" date="2022-12" db="EMBL/GenBank/DDBJ databases">
        <authorList>
            <person name="Webb A."/>
        </authorList>
    </citation>
    <scope>NUCLEOTIDE SEQUENCE</scope>
    <source>
        <strain evidence="8">Hp1</strain>
    </source>
</reference>
<feature type="active site" description="Proton donor" evidence="5">
    <location>
        <position position="346"/>
    </location>
</feature>
<accession>A0AAV0U1Y5</accession>
<dbReference type="AlphaFoldDB" id="A0AAV0U1Y5"/>
<dbReference type="InterPro" id="IPR009006">
    <property type="entry name" value="Ala_racemase/Decarboxylase_C"/>
</dbReference>
<evidence type="ECO:0000313" key="9">
    <source>
        <dbReference type="Proteomes" id="UP001162031"/>
    </source>
</evidence>
<feature type="domain" description="Orn/DAP/Arg decarboxylase 2 N-terminal" evidence="7">
    <location>
        <begin position="37"/>
        <end position="284"/>
    </location>
</feature>
<dbReference type="EMBL" id="CANTFL010000990">
    <property type="protein sequence ID" value="CAI5729526.1"/>
    <property type="molecule type" value="Genomic_DNA"/>
</dbReference>
<evidence type="ECO:0008006" key="10">
    <source>
        <dbReference type="Google" id="ProtNLM"/>
    </source>
</evidence>
<dbReference type="FunFam" id="3.20.20.10:FF:000003">
    <property type="entry name" value="Diaminopimelate decarboxylase"/>
    <property type="match status" value="1"/>
</dbReference>
<dbReference type="PROSITE" id="PS00878">
    <property type="entry name" value="ODR_DC_2_1"/>
    <property type="match status" value="1"/>
</dbReference>
<dbReference type="PRINTS" id="PR01181">
    <property type="entry name" value="DAPDCRBXLASE"/>
</dbReference>
<dbReference type="InterPro" id="IPR022643">
    <property type="entry name" value="De-COase2_C"/>
</dbReference>
<sequence>MPLPLPAPALHRLDALAEKYGTPLQLYDEQLMRDNARRLLSAFRAHFPDFQQFYAVKALPNPAIIRLLHQEGCGMDCSSSAELYSVKQMGVPGEQVIFTSNFTAQKDLTTAFDQGVIINLDDVSLVDSVVNARGKCPELMSFRLNPGLGRTDSETKSNVLGGPDAKFGVPPFQIVEAYRKAQQAGAKRFGIHMMTGSCVMTQEYWRETVTVLFQTIVQLKNELGIEFEFMNIGGGLGIPYRNGQEAVDVEAIAKMLREVFDEAMKTYKLEKLPRLCMENGRFMTGPFGWLITRCEAIKETYGRYYGVDACMAHLMRPGMYGAYHEISIPARENEEVVPSHVVGTLCENNDWFAKDRPLPRAQVGDLLVIHDTGAHSHSMGFQYNGKLRAPEVLLRADGSETLIRERETYESLYGNCVMPADL</sequence>